<keyword evidence="4 6" id="KW-1133">Transmembrane helix</keyword>
<dbReference type="Proteomes" id="UP000049455">
    <property type="component" value="Unassembled WGS sequence"/>
</dbReference>
<feature type="transmembrane region" description="Helical" evidence="6">
    <location>
        <begin position="71"/>
        <end position="88"/>
    </location>
</feature>
<name>A0A0M7BE27_9RHOB</name>
<dbReference type="STRING" id="313367.JSE7799_03790"/>
<protein>
    <submittedName>
        <fullName evidence="7">Threonine efflux protein</fullName>
    </submittedName>
</protein>
<comment type="subcellular location">
    <subcellularLocation>
        <location evidence="1">Cell membrane</location>
        <topology evidence="1">Multi-pass membrane protein</topology>
    </subcellularLocation>
</comment>
<feature type="transmembrane region" description="Helical" evidence="6">
    <location>
        <begin position="127"/>
        <end position="144"/>
    </location>
</feature>
<evidence type="ECO:0000256" key="1">
    <source>
        <dbReference type="ARBA" id="ARBA00004651"/>
    </source>
</evidence>
<dbReference type="InterPro" id="IPR001123">
    <property type="entry name" value="LeuE-type"/>
</dbReference>
<evidence type="ECO:0000313" key="8">
    <source>
        <dbReference type="Proteomes" id="UP000049455"/>
    </source>
</evidence>
<feature type="transmembrane region" description="Helical" evidence="6">
    <location>
        <begin position="6"/>
        <end position="28"/>
    </location>
</feature>
<keyword evidence="8" id="KW-1185">Reference proteome</keyword>
<dbReference type="PANTHER" id="PTHR30086:SF19">
    <property type="entry name" value="THREONINE EFFLUX PROTEIN"/>
    <property type="match status" value="1"/>
</dbReference>
<evidence type="ECO:0000256" key="4">
    <source>
        <dbReference type="ARBA" id="ARBA00022989"/>
    </source>
</evidence>
<feature type="transmembrane region" description="Helical" evidence="6">
    <location>
        <begin position="40"/>
        <end position="65"/>
    </location>
</feature>
<evidence type="ECO:0000256" key="6">
    <source>
        <dbReference type="SAM" id="Phobius"/>
    </source>
</evidence>
<organism evidence="7 8">
    <name type="scientific">Jannaschia seosinensis</name>
    <dbReference type="NCBI Taxonomy" id="313367"/>
    <lineage>
        <taxon>Bacteria</taxon>
        <taxon>Pseudomonadati</taxon>
        <taxon>Pseudomonadota</taxon>
        <taxon>Alphaproteobacteria</taxon>
        <taxon>Rhodobacterales</taxon>
        <taxon>Roseobacteraceae</taxon>
        <taxon>Jannaschia</taxon>
    </lineage>
</organism>
<reference evidence="7 8" key="1">
    <citation type="submission" date="2015-09" db="EMBL/GenBank/DDBJ databases">
        <authorList>
            <person name="Jackson K.R."/>
            <person name="Lunt B.L."/>
            <person name="Fisher J.N.B."/>
            <person name="Gardner A.V."/>
            <person name="Bailey M.E."/>
            <person name="Deus L.M."/>
            <person name="Earl A.S."/>
            <person name="Gibby P.D."/>
            <person name="Hartmann K.A."/>
            <person name="Liu J.E."/>
            <person name="Manci A.M."/>
            <person name="Nielsen D.A."/>
            <person name="Solomon M.B."/>
            <person name="Breakwell D.P."/>
            <person name="Burnett S.H."/>
            <person name="Grose J.H."/>
        </authorList>
    </citation>
    <scope>NUCLEOTIDE SEQUENCE [LARGE SCALE GENOMIC DNA]</scope>
    <source>
        <strain evidence="7 8">CECT 7799</strain>
    </source>
</reference>
<dbReference type="Pfam" id="PF01810">
    <property type="entry name" value="LysE"/>
    <property type="match status" value="1"/>
</dbReference>
<evidence type="ECO:0000256" key="5">
    <source>
        <dbReference type="ARBA" id="ARBA00023136"/>
    </source>
</evidence>
<gene>
    <name evidence="7" type="primary">rhtC_2</name>
    <name evidence="7" type="ORF">JSE7799_03790</name>
</gene>
<evidence type="ECO:0000256" key="3">
    <source>
        <dbReference type="ARBA" id="ARBA00022692"/>
    </source>
</evidence>
<dbReference type="RefSeq" id="WP_055665004.1">
    <property type="nucleotide sequence ID" value="NZ_CYPR01000251.1"/>
</dbReference>
<dbReference type="PANTHER" id="PTHR30086">
    <property type="entry name" value="ARGININE EXPORTER PROTEIN ARGO"/>
    <property type="match status" value="1"/>
</dbReference>
<keyword evidence="2" id="KW-1003">Cell membrane</keyword>
<keyword evidence="3 6" id="KW-0812">Transmembrane</keyword>
<keyword evidence="5 6" id="KW-0472">Membrane</keyword>
<accession>A0A0M7BE27</accession>
<dbReference type="EMBL" id="CYPR01000251">
    <property type="protein sequence ID" value="CUH41047.1"/>
    <property type="molecule type" value="Genomic_DNA"/>
</dbReference>
<dbReference type="GO" id="GO:0015171">
    <property type="term" value="F:amino acid transmembrane transporter activity"/>
    <property type="evidence" value="ECO:0007669"/>
    <property type="project" value="TreeGrafter"/>
</dbReference>
<dbReference type="OrthoDB" id="9804822at2"/>
<dbReference type="GO" id="GO:0005886">
    <property type="term" value="C:plasma membrane"/>
    <property type="evidence" value="ECO:0007669"/>
    <property type="project" value="UniProtKB-SubCell"/>
</dbReference>
<evidence type="ECO:0000256" key="2">
    <source>
        <dbReference type="ARBA" id="ARBA00022475"/>
    </source>
</evidence>
<proteinExistence type="predicted"/>
<dbReference type="AlphaFoldDB" id="A0A0M7BE27"/>
<evidence type="ECO:0000313" key="7">
    <source>
        <dbReference type="EMBL" id="CUH41047.1"/>
    </source>
</evidence>
<feature type="transmembrane region" description="Helical" evidence="6">
    <location>
        <begin position="150"/>
        <end position="172"/>
    </location>
</feature>
<sequence>MTFAAYVTLAMIHLLAAISPGPSFVLSVKTAASEGFRPAFGLALGFGIGATIWAGAALLGLSLVLELVPPIFTALKLIGAAFLVWLAIQMWRHAPEPMPKAEAGPPRGLVSAIRLGTLAMLANPKPAIFFGAIFVGLVPAAAAWPEKALVLFNILWVEAAWYVVVARAFSLPRARAAYARFKTWLDRSLGLALGALGLRLALP</sequence>